<dbReference type="HOGENOM" id="CLU_029307_3_2_1"/>
<accession>M1DR49</accession>
<evidence type="ECO:0008006" key="5">
    <source>
        <dbReference type="Google" id="ProtNLM"/>
    </source>
</evidence>
<dbReference type="AlphaFoldDB" id="M1DR49"/>
<evidence type="ECO:0000256" key="1">
    <source>
        <dbReference type="SAM" id="Coils"/>
    </source>
</evidence>
<dbReference type="InParanoid" id="M1DR49"/>
<protein>
    <recommendedName>
        <fullName evidence="5">Retrotransposon gag protein</fullName>
    </recommendedName>
</protein>
<keyword evidence="4" id="KW-1185">Reference proteome</keyword>
<keyword evidence="1" id="KW-0175">Coiled coil</keyword>
<reference evidence="3" key="2">
    <citation type="submission" date="2015-06" db="UniProtKB">
        <authorList>
            <consortium name="EnsemblPlants"/>
        </authorList>
    </citation>
    <scope>IDENTIFICATION</scope>
    <source>
        <strain evidence="3">DM1-3 516 R44</strain>
    </source>
</reference>
<evidence type="ECO:0000313" key="4">
    <source>
        <dbReference type="Proteomes" id="UP000011115"/>
    </source>
</evidence>
<dbReference type="Gramene" id="PGSC0003DMT400093044">
    <property type="protein sequence ID" value="PGSC0003DMT400093044"/>
    <property type="gene ID" value="PGSC0003DMG400042615"/>
</dbReference>
<feature type="region of interest" description="Disordered" evidence="2">
    <location>
        <begin position="200"/>
        <end position="219"/>
    </location>
</feature>
<sequence>MEFSPLEVMIIRDRILTFNQLEGERVHKSWARFKELSTQCPIHDIPNIILLDHFYRSLDPGNKRVVDQLIPGDIAKQSYVMVVQLLDNMIKINQEVERDFMMTALMTQMDELAKNMVKIEAQCKRNDKYFPSHERRIPQDNEVKRIEGMLSTILHKLTKQDRELEELKEDIEGMKRMIWSHSRAIQLLENLMGHVLPQLHSQKNRGLPSDDMANPNNEA</sequence>
<proteinExistence type="predicted"/>
<dbReference type="PaxDb" id="4113-PGSC0003DMT400093044"/>
<evidence type="ECO:0000313" key="3">
    <source>
        <dbReference type="EnsemblPlants" id="PGSC0003DMT400093044"/>
    </source>
</evidence>
<name>M1DR49_SOLTU</name>
<organism evidence="3 4">
    <name type="scientific">Solanum tuberosum</name>
    <name type="common">Potato</name>
    <dbReference type="NCBI Taxonomy" id="4113"/>
    <lineage>
        <taxon>Eukaryota</taxon>
        <taxon>Viridiplantae</taxon>
        <taxon>Streptophyta</taxon>
        <taxon>Embryophyta</taxon>
        <taxon>Tracheophyta</taxon>
        <taxon>Spermatophyta</taxon>
        <taxon>Magnoliopsida</taxon>
        <taxon>eudicotyledons</taxon>
        <taxon>Gunneridae</taxon>
        <taxon>Pentapetalae</taxon>
        <taxon>asterids</taxon>
        <taxon>lamiids</taxon>
        <taxon>Solanales</taxon>
        <taxon>Solanaceae</taxon>
        <taxon>Solanoideae</taxon>
        <taxon>Solaneae</taxon>
        <taxon>Solanum</taxon>
    </lineage>
</organism>
<dbReference type="EnsemblPlants" id="PGSC0003DMT400093044">
    <property type="protein sequence ID" value="PGSC0003DMT400093044"/>
    <property type="gene ID" value="PGSC0003DMG400042615"/>
</dbReference>
<reference evidence="4" key="1">
    <citation type="journal article" date="2011" name="Nature">
        <title>Genome sequence and analysis of the tuber crop potato.</title>
        <authorList>
            <consortium name="The Potato Genome Sequencing Consortium"/>
        </authorList>
    </citation>
    <scope>NUCLEOTIDE SEQUENCE [LARGE SCALE GENOMIC DNA]</scope>
    <source>
        <strain evidence="4">cv. DM1-3 516 R44</strain>
    </source>
</reference>
<evidence type="ECO:0000256" key="2">
    <source>
        <dbReference type="SAM" id="MobiDB-lite"/>
    </source>
</evidence>
<feature type="coiled-coil region" evidence="1">
    <location>
        <begin position="150"/>
        <end position="177"/>
    </location>
</feature>
<dbReference type="SUPFAM" id="SSF116734">
    <property type="entry name" value="DNA methylase specificity domain"/>
    <property type="match status" value="1"/>
</dbReference>
<dbReference type="eggNOG" id="KOG0017">
    <property type="taxonomic scope" value="Eukaryota"/>
</dbReference>
<dbReference type="Proteomes" id="UP000011115">
    <property type="component" value="Unassembled WGS sequence"/>
</dbReference>